<dbReference type="InterPro" id="IPR025662">
    <property type="entry name" value="Sigma_54_int_dom_ATP-bd_1"/>
</dbReference>
<dbReference type="Gene3D" id="3.40.50.10660">
    <property type="entry name" value="PrpR receptor domain-like"/>
    <property type="match status" value="1"/>
</dbReference>
<dbReference type="InterPro" id="IPR025943">
    <property type="entry name" value="Sigma_54_int_dom_ATP-bd_2"/>
</dbReference>
<proteinExistence type="predicted"/>
<dbReference type="FunFam" id="3.40.50.300:FF:000006">
    <property type="entry name" value="DNA-binding transcriptional regulator NtrC"/>
    <property type="match status" value="1"/>
</dbReference>
<dbReference type="InterPro" id="IPR000014">
    <property type="entry name" value="PAS"/>
</dbReference>
<dbReference type="Pfam" id="PF06506">
    <property type="entry name" value="PrpR_N"/>
    <property type="match status" value="1"/>
</dbReference>
<dbReference type="PRINTS" id="PR01590">
    <property type="entry name" value="HTHFIS"/>
</dbReference>
<protein>
    <submittedName>
        <fullName evidence="9">PAS sensor protein</fullName>
    </submittedName>
</protein>
<feature type="domain" description="Sigma-54 factor interaction" evidence="7">
    <location>
        <begin position="328"/>
        <end position="557"/>
    </location>
</feature>
<dbReference type="PANTHER" id="PTHR32071:SF57">
    <property type="entry name" value="C4-DICARBOXYLATE TRANSPORT TRANSCRIPTIONAL REGULATORY PROTEIN DCTD"/>
    <property type="match status" value="1"/>
</dbReference>
<dbReference type="Gene3D" id="1.10.8.60">
    <property type="match status" value="1"/>
</dbReference>
<dbReference type="GO" id="GO:0000156">
    <property type="term" value="F:phosphorelay response regulator activity"/>
    <property type="evidence" value="ECO:0007669"/>
    <property type="project" value="InterPro"/>
</dbReference>
<reference evidence="9" key="1">
    <citation type="submission" date="2016-04" db="EMBL/GenBank/DDBJ databases">
        <authorList>
            <person name="Evans L.H."/>
            <person name="Alamgir A."/>
            <person name="Owens N."/>
            <person name="Weber N.D."/>
            <person name="Virtaneva K."/>
            <person name="Barbian K."/>
            <person name="Babar A."/>
            <person name="Rosenke K."/>
        </authorList>
    </citation>
    <scope>NUCLEOTIDE SEQUENCE</scope>
    <source>
        <strain evidence="9">86</strain>
    </source>
</reference>
<gene>
    <name evidence="9" type="ORF">KL86DPRO_11319</name>
</gene>
<dbReference type="Pfam" id="PF02954">
    <property type="entry name" value="HTH_8"/>
    <property type="match status" value="1"/>
</dbReference>
<dbReference type="SMART" id="SM00091">
    <property type="entry name" value="PAS"/>
    <property type="match status" value="1"/>
</dbReference>
<dbReference type="Gene3D" id="3.30.450.20">
    <property type="entry name" value="PAS domain"/>
    <property type="match status" value="1"/>
</dbReference>
<keyword evidence="5" id="KW-0804">Transcription</keyword>
<dbReference type="InterPro" id="IPR010524">
    <property type="entry name" value="Sig_transdc_resp-reg_PrpR_N"/>
</dbReference>
<name>A0A212JFK1_9DELT</name>
<sequence length="639" mass="69625">MSARIAFLTPNAALGERVLHIAEELGMAHSVAVYEGHLQVVLETARELEAQGTEVFVARGTSAEALLRSTIRTPIVEVPVTGQDLAKVLRDAKILTGLERPRIALLAFASIHRDLEVFAGLLGISLDVYDVTSDAGVMEAQVLRAKADGADIIVAGSVSSSIARNHGMLSMQLDSGDISLRIALQEARKVAYARKLEKAQAQRVQAVMESSRDGILVLDEHGRILTSNHAAQRVLQLSSPPVDAFLADLLPNAELHTCLRDGQPIFDVLLPYGDSALLFSASPTKVDGRAAGAVVVLQPSGVITALESKIRKSLLGKGFSSQYSFPDILGVSPQMRKTLELARRMAVTSGTILITGETGSGKELLAQAIHSESPYNQNSFVAVNCAALPPTLLESELFGYEDGAFTGARRKGKPGMFELAHGGTIFLDEIAEMDHYGQTRLLRVLQEKCVMRLGSDRYIPVDARVVAATNRNLREEVRAGRFREDLYYRLHLFRLAIPPLREREGDVPYLAHCFATAFKKKYGRQLRFSSAAMALLQQHDWPGNVRELSAVVERLALSAASDSPSLAEVEQAMDLGPAPSRKNRDAAPRYDEKSEERQYIIDALEQSGGSMNKAAELLGMHRSTLHRKLRALGLRKGVS</sequence>
<dbReference type="PROSITE" id="PS50112">
    <property type="entry name" value="PAS"/>
    <property type="match status" value="1"/>
</dbReference>
<dbReference type="PANTHER" id="PTHR32071">
    <property type="entry name" value="TRANSCRIPTIONAL REGULATORY PROTEIN"/>
    <property type="match status" value="1"/>
</dbReference>
<dbReference type="SMART" id="SM00382">
    <property type="entry name" value="AAA"/>
    <property type="match status" value="1"/>
</dbReference>
<feature type="compositionally biased region" description="Basic and acidic residues" evidence="6">
    <location>
        <begin position="582"/>
        <end position="595"/>
    </location>
</feature>
<evidence type="ECO:0000313" key="9">
    <source>
        <dbReference type="EMBL" id="SBV98035.1"/>
    </source>
</evidence>
<dbReference type="SUPFAM" id="SSF55785">
    <property type="entry name" value="PYP-like sensor domain (PAS domain)"/>
    <property type="match status" value="1"/>
</dbReference>
<dbReference type="SUPFAM" id="SSF159800">
    <property type="entry name" value="PrpR receptor domain-like"/>
    <property type="match status" value="1"/>
</dbReference>
<dbReference type="Gene3D" id="3.40.50.300">
    <property type="entry name" value="P-loop containing nucleotide triphosphate hydrolases"/>
    <property type="match status" value="1"/>
</dbReference>
<dbReference type="EMBL" id="FLUQ01000001">
    <property type="protein sequence ID" value="SBV98035.1"/>
    <property type="molecule type" value="Genomic_DNA"/>
</dbReference>
<dbReference type="GO" id="GO:0005524">
    <property type="term" value="F:ATP binding"/>
    <property type="evidence" value="ECO:0007669"/>
    <property type="project" value="UniProtKB-KW"/>
</dbReference>
<dbReference type="PROSITE" id="PS50045">
    <property type="entry name" value="SIGMA54_INTERACT_4"/>
    <property type="match status" value="1"/>
</dbReference>
<dbReference type="Pfam" id="PF00158">
    <property type="entry name" value="Sigma54_activat"/>
    <property type="match status" value="1"/>
</dbReference>
<keyword evidence="2" id="KW-0067">ATP-binding</keyword>
<feature type="domain" description="PAS" evidence="8">
    <location>
        <begin position="200"/>
        <end position="242"/>
    </location>
</feature>
<feature type="region of interest" description="Disordered" evidence="6">
    <location>
        <begin position="568"/>
        <end position="595"/>
    </location>
</feature>
<dbReference type="Gene3D" id="1.10.10.60">
    <property type="entry name" value="Homeodomain-like"/>
    <property type="match status" value="1"/>
</dbReference>
<dbReference type="GO" id="GO:0006355">
    <property type="term" value="P:regulation of DNA-templated transcription"/>
    <property type="evidence" value="ECO:0007669"/>
    <property type="project" value="InterPro"/>
</dbReference>
<dbReference type="SUPFAM" id="SSF46689">
    <property type="entry name" value="Homeodomain-like"/>
    <property type="match status" value="1"/>
</dbReference>
<evidence type="ECO:0000256" key="5">
    <source>
        <dbReference type="ARBA" id="ARBA00023163"/>
    </source>
</evidence>
<dbReference type="PROSITE" id="PS00688">
    <property type="entry name" value="SIGMA54_INTERACT_3"/>
    <property type="match status" value="1"/>
</dbReference>
<dbReference type="InterPro" id="IPR035965">
    <property type="entry name" value="PAS-like_dom_sf"/>
</dbReference>
<evidence type="ECO:0000256" key="2">
    <source>
        <dbReference type="ARBA" id="ARBA00022840"/>
    </source>
</evidence>
<dbReference type="PROSITE" id="PS00675">
    <property type="entry name" value="SIGMA54_INTERACT_1"/>
    <property type="match status" value="1"/>
</dbReference>
<dbReference type="InterPro" id="IPR002078">
    <property type="entry name" value="Sigma_54_int"/>
</dbReference>
<dbReference type="InterPro" id="IPR025944">
    <property type="entry name" value="Sigma_54_int_dom_CS"/>
</dbReference>
<dbReference type="InterPro" id="IPR027417">
    <property type="entry name" value="P-loop_NTPase"/>
</dbReference>
<dbReference type="Pfam" id="PF25601">
    <property type="entry name" value="AAA_lid_14"/>
    <property type="match status" value="1"/>
</dbReference>
<dbReference type="GO" id="GO:0043565">
    <property type="term" value="F:sequence-specific DNA binding"/>
    <property type="evidence" value="ECO:0007669"/>
    <property type="project" value="InterPro"/>
</dbReference>
<dbReference type="AlphaFoldDB" id="A0A212JFK1"/>
<dbReference type="InterPro" id="IPR002197">
    <property type="entry name" value="HTH_Fis"/>
</dbReference>
<keyword evidence="1" id="KW-0547">Nucleotide-binding</keyword>
<dbReference type="SUPFAM" id="SSF52540">
    <property type="entry name" value="P-loop containing nucleoside triphosphate hydrolases"/>
    <property type="match status" value="1"/>
</dbReference>
<evidence type="ECO:0000256" key="1">
    <source>
        <dbReference type="ARBA" id="ARBA00022741"/>
    </source>
</evidence>
<evidence type="ECO:0000256" key="3">
    <source>
        <dbReference type="ARBA" id="ARBA00023015"/>
    </source>
</evidence>
<evidence type="ECO:0000259" key="7">
    <source>
        <dbReference type="PROSITE" id="PS50045"/>
    </source>
</evidence>
<dbReference type="CDD" id="cd00009">
    <property type="entry name" value="AAA"/>
    <property type="match status" value="1"/>
</dbReference>
<evidence type="ECO:0000256" key="4">
    <source>
        <dbReference type="ARBA" id="ARBA00023125"/>
    </source>
</evidence>
<dbReference type="PROSITE" id="PS00676">
    <property type="entry name" value="SIGMA54_INTERACT_2"/>
    <property type="match status" value="1"/>
</dbReference>
<dbReference type="InterPro" id="IPR013767">
    <property type="entry name" value="PAS_fold"/>
</dbReference>
<evidence type="ECO:0000256" key="6">
    <source>
        <dbReference type="SAM" id="MobiDB-lite"/>
    </source>
</evidence>
<dbReference type="Pfam" id="PF00989">
    <property type="entry name" value="PAS"/>
    <property type="match status" value="1"/>
</dbReference>
<dbReference type="InterPro" id="IPR058031">
    <property type="entry name" value="AAA_lid_NorR"/>
</dbReference>
<organism evidence="9">
    <name type="scientific">uncultured delta proteobacterium</name>
    <dbReference type="NCBI Taxonomy" id="34034"/>
    <lineage>
        <taxon>Bacteria</taxon>
        <taxon>Deltaproteobacteria</taxon>
        <taxon>environmental samples</taxon>
    </lineage>
</organism>
<dbReference type="InterPro" id="IPR009057">
    <property type="entry name" value="Homeodomain-like_sf"/>
</dbReference>
<keyword evidence="3" id="KW-0805">Transcription regulation</keyword>
<dbReference type="InterPro" id="IPR003593">
    <property type="entry name" value="AAA+_ATPase"/>
</dbReference>
<keyword evidence="4" id="KW-0238">DNA-binding</keyword>
<accession>A0A212JFK1</accession>
<evidence type="ECO:0000259" key="8">
    <source>
        <dbReference type="PROSITE" id="PS50112"/>
    </source>
</evidence>
<dbReference type="Gene3D" id="3.40.50.2300">
    <property type="match status" value="1"/>
</dbReference>